<evidence type="ECO:0000259" key="2">
    <source>
        <dbReference type="PROSITE" id="PS50835"/>
    </source>
</evidence>
<evidence type="ECO:0000313" key="3">
    <source>
        <dbReference type="EMBL" id="CAH2330093.1"/>
    </source>
</evidence>
<protein>
    <submittedName>
        <fullName evidence="3">SLAM family member 9-like</fullName>
    </submittedName>
</protein>
<reference evidence="3" key="1">
    <citation type="submission" date="2022-03" db="EMBL/GenBank/DDBJ databases">
        <authorList>
            <person name="Alioto T."/>
            <person name="Alioto T."/>
            <person name="Gomez Garrido J."/>
        </authorList>
    </citation>
    <scope>NUCLEOTIDE SEQUENCE</scope>
</reference>
<dbReference type="AlphaFoldDB" id="A0AAD1TLK4"/>
<dbReference type="InterPro" id="IPR007110">
    <property type="entry name" value="Ig-like_dom"/>
</dbReference>
<gene>
    <name evidence="3" type="ORF">PECUL_23A062479</name>
</gene>
<dbReference type="Gene3D" id="2.60.40.10">
    <property type="entry name" value="Immunoglobulins"/>
    <property type="match status" value="1"/>
</dbReference>
<evidence type="ECO:0000256" key="1">
    <source>
        <dbReference type="SAM" id="Phobius"/>
    </source>
</evidence>
<keyword evidence="1" id="KW-0472">Membrane</keyword>
<sequence length="121" mass="13217">MLPEDVEILPSVTRNRTCGVICKVNGSDVIITWSSSNSTEIKVINGLLRVPDTNNIFTCTAQNPVSTVSKTVIPKSFCQKDLQTMSTPGNDLLYGVFIAKGFSLLIVGLFLTINLLLTRKQ</sequence>
<dbReference type="Proteomes" id="UP001295444">
    <property type="component" value="Unassembled WGS sequence"/>
</dbReference>
<dbReference type="PROSITE" id="PS50835">
    <property type="entry name" value="IG_LIKE"/>
    <property type="match status" value="1"/>
</dbReference>
<keyword evidence="1" id="KW-1133">Transmembrane helix</keyword>
<dbReference type="InterPro" id="IPR013783">
    <property type="entry name" value="Ig-like_fold"/>
</dbReference>
<feature type="transmembrane region" description="Helical" evidence="1">
    <location>
        <begin position="92"/>
        <end position="117"/>
    </location>
</feature>
<feature type="non-terminal residue" evidence="3">
    <location>
        <position position="1"/>
    </location>
</feature>
<keyword evidence="1" id="KW-0812">Transmembrane</keyword>
<organism evidence="3 4">
    <name type="scientific">Pelobates cultripes</name>
    <name type="common">Western spadefoot toad</name>
    <dbReference type="NCBI Taxonomy" id="61616"/>
    <lineage>
        <taxon>Eukaryota</taxon>
        <taxon>Metazoa</taxon>
        <taxon>Chordata</taxon>
        <taxon>Craniata</taxon>
        <taxon>Vertebrata</taxon>
        <taxon>Euteleostomi</taxon>
        <taxon>Amphibia</taxon>
        <taxon>Batrachia</taxon>
        <taxon>Anura</taxon>
        <taxon>Pelobatoidea</taxon>
        <taxon>Pelobatidae</taxon>
        <taxon>Pelobates</taxon>
    </lineage>
</organism>
<name>A0AAD1TLK4_PELCU</name>
<proteinExistence type="predicted"/>
<dbReference type="EMBL" id="CAKOES020000232">
    <property type="protein sequence ID" value="CAH2330093.1"/>
    <property type="molecule type" value="Genomic_DNA"/>
</dbReference>
<keyword evidence="4" id="KW-1185">Reference proteome</keyword>
<evidence type="ECO:0000313" key="4">
    <source>
        <dbReference type="Proteomes" id="UP001295444"/>
    </source>
</evidence>
<comment type="caution">
    <text evidence="3">The sequence shown here is derived from an EMBL/GenBank/DDBJ whole genome shotgun (WGS) entry which is preliminary data.</text>
</comment>
<accession>A0AAD1TLK4</accession>
<feature type="domain" description="Ig-like" evidence="2">
    <location>
        <begin position="3"/>
        <end position="73"/>
    </location>
</feature>